<accession>A0A540WMR6</accession>
<dbReference type="EMBL" id="VIFM01000277">
    <property type="protein sequence ID" value="TQF10137.1"/>
    <property type="molecule type" value="Genomic_DNA"/>
</dbReference>
<dbReference type="OrthoDB" id="5382859at2"/>
<sequence>MNGLSLRAALPWMATALFLTACGGGRDATGECRGTYLGEAVVWPIDGVASRLMDEAYDSNWVNLTYLPRGQAGLTGFGVDILLDKDRRIDEGSGSRTVLLINKETEFAPEVNLLVHGWYGTLRKSSGSGRGYHEASGLPRGGSVTFDVVDDKRAAGHFIYRYENGDELTCTFDAPTPAEAEGIFDGAGDGDDDDD</sequence>
<gene>
    <name evidence="2" type="ORF">FJV41_40985</name>
</gene>
<evidence type="ECO:0008006" key="4">
    <source>
        <dbReference type="Google" id="ProtNLM"/>
    </source>
</evidence>
<keyword evidence="1" id="KW-0732">Signal</keyword>
<keyword evidence="3" id="KW-1185">Reference proteome</keyword>
<dbReference type="PROSITE" id="PS51257">
    <property type="entry name" value="PROKAR_LIPOPROTEIN"/>
    <property type="match status" value="1"/>
</dbReference>
<reference evidence="2 3" key="1">
    <citation type="submission" date="2019-06" db="EMBL/GenBank/DDBJ databases">
        <authorList>
            <person name="Livingstone P."/>
            <person name="Whitworth D."/>
        </authorList>
    </citation>
    <scope>NUCLEOTIDE SEQUENCE [LARGE SCALE GENOMIC DNA]</scope>
    <source>
        <strain evidence="2 3">AM401</strain>
    </source>
</reference>
<comment type="caution">
    <text evidence="2">The sequence shown here is derived from an EMBL/GenBank/DDBJ whole genome shotgun (WGS) entry which is preliminary data.</text>
</comment>
<dbReference type="AlphaFoldDB" id="A0A540WMR6"/>
<protein>
    <recommendedName>
        <fullName evidence="4">Lipoprotein</fullName>
    </recommendedName>
</protein>
<evidence type="ECO:0000313" key="3">
    <source>
        <dbReference type="Proteomes" id="UP000315369"/>
    </source>
</evidence>
<evidence type="ECO:0000256" key="1">
    <source>
        <dbReference type="SAM" id="SignalP"/>
    </source>
</evidence>
<name>A0A540WMR6_9BACT</name>
<feature type="chain" id="PRO_5022036155" description="Lipoprotein" evidence="1">
    <location>
        <begin position="22"/>
        <end position="195"/>
    </location>
</feature>
<dbReference type="RefSeq" id="WP_141648068.1">
    <property type="nucleotide sequence ID" value="NZ_VIFM01000277.1"/>
</dbReference>
<proteinExistence type="predicted"/>
<dbReference type="Proteomes" id="UP000315369">
    <property type="component" value="Unassembled WGS sequence"/>
</dbReference>
<feature type="signal peptide" evidence="1">
    <location>
        <begin position="1"/>
        <end position="21"/>
    </location>
</feature>
<organism evidence="2 3">
    <name type="scientific">Myxococcus llanfairpwllgwyngyllgogerychwyrndrobwllllantysiliogogogochensis</name>
    <dbReference type="NCBI Taxonomy" id="2590453"/>
    <lineage>
        <taxon>Bacteria</taxon>
        <taxon>Pseudomonadati</taxon>
        <taxon>Myxococcota</taxon>
        <taxon>Myxococcia</taxon>
        <taxon>Myxococcales</taxon>
        <taxon>Cystobacterineae</taxon>
        <taxon>Myxococcaceae</taxon>
        <taxon>Myxococcus</taxon>
    </lineage>
</organism>
<evidence type="ECO:0000313" key="2">
    <source>
        <dbReference type="EMBL" id="TQF10137.1"/>
    </source>
</evidence>